<sequence>MVLGQHRCAVGTFANRPDAEQVFNELKRAGVPTPHISIVPLESKDADHEEKLSNTKFNDLDEDNSQEEMGAMAATIVGSLLGAVGGCFAGLGLLLMPEVGLVLAVGTWGTPLLATVAGTGIGAASGGLIRVVAGMGTPEDEAGVDFERYSSSEYLVMVEGTDEEVYQAESILDRLNQKYLKVNLPSFSKPPFVELFKTRDFWKSW</sequence>
<reference evidence="2" key="1">
    <citation type="submission" date="2021-05" db="EMBL/GenBank/DDBJ databases">
        <authorList>
            <person name="Pietrasiak N."/>
            <person name="Ward R."/>
            <person name="Stajich J.E."/>
            <person name="Kurbessoian T."/>
        </authorList>
    </citation>
    <scope>NUCLEOTIDE SEQUENCE</scope>
    <source>
        <strain evidence="2">CPER-KK1</strain>
    </source>
</reference>
<evidence type="ECO:0008006" key="4">
    <source>
        <dbReference type="Google" id="ProtNLM"/>
    </source>
</evidence>
<keyword evidence="1" id="KW-0812">Transmembrane</keyword>
<name>A0A951UCH5_9CYAN</name>
<reference evidence="2" key="2">
    <citation type="journal article" date="2022" name="Microbiol. Resour. Announc.">
        <title>Metagenome Sequencing to Explore Phylogenomics of Terrestrial Cyanobacteria.</title>
        <authorList>
            <person name="Ward R.D."/>
            <person name="Stajich J.E."/>
            <person name="Johansen J.R."/>
            <person name="Huntemann M."/>
            <person name="Clum A."/>
            <person name="Foster B."/>
            <person name="Foster B."/>
            <person name="Roux S."/>
            <person name="Palaniappan K."/>
            <person name="Varghese N."/>
            <person name="Mukherjee S."/>
            <person name="Reddy T.B.K."/>
            <person name="Daum C."/>
            <person name="Copeland A."/>
            <person name="Chen I.A."/>
            <person name="Ivanova N.N."/>
            <person name="Kyrpides N.C."/>
            <person name="Shapiro N."/>
            <person name="Eloe-Fadrosh E.A."/>
            <person name="Pietrasiak N."/>
        </authorList>
    </citation>
    <scope>NUCLEOTIDE SEQUENCE</scope>
    <source>
        <strain evidence="2">CPER-KK1</strain>
    </source>
</reference>
<comment type="caution">
    <text evidence="2">The sequence shown here is derived from an EMBL/GenBank/DDBJ whole genome shotgun (WGS) entry which is preliminary data.</text>
</comment>
<dbReference type="InterPro" id="IPR052948">
    <property type="entry name" value="Low_temp-induced_all0457"/>
</dbReference>
<feature type="transmembrane region" description="Helical" evidence="1">
    <location>
        <begin position="73"/>
        <end position="96"/>
    </location>
</feature>
<dbReference type="Proteomes" id="UP000753908">
    <property type="component" value="Unassembled WGS sequence"/>
</dbReference>
<dbReference type="PANTHER" id="PTHR36109">
    <property type="entry name" value="MEMBRANE PROTEIN-RELATED"/>
    <property type="match status" value="1"/>
</dbReference>
<feature type="transmembrane region" description="Helical" evidence="1">
    <location>
        <begin position="108"/>
        <end position="129"/>
    </location>
</feature>
<protein>
    <recommendedName>
        <fullName evidence="4">DUF1269 domain-containing protein</fullName>
    </recommendedName>
</protein>
<proteinExistence type="predicted"/>
<evidence type="ECO:0000313" key="3">
    <source>
        <dbReference type="Proteomes" id="UP000753908"/>
    </source>
</evidence>
<organism evidence="2 3">
    <name type="scientific">Symplocastrum torsivum CPER-KK1</name>
    <dbReference type="NCBI Taxonomy" id="450513"/>
    <lineage>
        <taxon>Bacteria</taxon>
        <taxon>Bacillati</taxon>
        <taxon>Cyanobacteriota</taxon>
        <taxon>Cyanophyceae</taxon>
        <taxon>Oscillatoriophycideae</taxon>
        <taxon>Oscillatoriales</taxon>
        <taxon>Microcoleaceae</taxon>
        <taxon>Symplocastrum</taxon>
    </lineage>
</organism>
<keyword evidence="1" id="KW-1133">Transmembrane helix</keyword>
<dbReference type="PANTHER" id="PTHR36109:SF2">
    <property type="entry name" value="MEMBRANE PROTEIN"/>
    <property type="match status" value="1"/>
</dbReference>
<keyword evidence="1" id="KW-0472">Membrane</keyword>
<dbReference type="EMBL" id="JAHHIF010000053">
    <property type="protein sequence ID" value="MBW4548009.1"/>
    <property type="molecule type" value="Genomic_DNA"/>
</dbReference>
<dbReference type="AlphaFoldDB" id="A0A951UCH5"/>
<evidence type="ECO:0000313" key="2">
    <source>
        <dbReference type="EMBL" id="MBW4548009.1"/>
    </source>
</evidence>
<evidence type="ECO:0000256" key="1">
    <source>
        <dbReference type="SAM" id="Phobius"/>
    </source>
</evidence>
<gene>
    <name evidence="2" type="ORF">KME25_26755</name>
</gene>
<accession>A0A951UCH5</accession>